<dbReference type="PROSITE" id="PS00137">
    <property type="entry name" value="SUBTILASE_HIS"/>
    <property type="match status" value="1"/>
</dbReference>
<dbReference type="InterPro" id="IPR000209">
    <property type="entry name" value="Peptidase_S8/S53_dom"/>
</dbReference>
<dbReference type="OrthoDB" id="419094at2"/>
<dbReference type="AlphaFoldDB" id="A0A401ILH9"/>
<feature type="active site" description="Charge relay system" evidence="4">
    <location>
        <position position="526"/>
    </location>
</feature>
<dbReference type="PRINTS" id="PR00723">
    <property type="entry name" value="SUBTILISIN"/>
</dbReference>
<feature type="domain" description="Peptidase S8/S53" evidence="5">
    <location>
        <begin position="466"/>
        <end position="837"/>
    </location>
</feature>
<sequence length="968" mass="108478">MSINQPSLFSSTNEFTISNKFEMLSKRVISDKTIPESKQSEVLEDLDDKRAILERTYQKVITQPDHLNQKDTSEMKLCEKESLKTLNLVGKESHPESDELNDLISRIRFDIEKIQRIVTLFAPSDLLEFERTLMWMYEQGQEEELGFLQRISKKPPYKSDLLNITIEAIANRQPLQKYRIFCSEDDIKKITPKIDIIRNYKHFVIVLATTAMITEIKARYAVEILPPVKFTSETILPNSVSIKQTNPEETMRDHRDQVIYFNLPILEDWKRQIETLGATILRPIGRREIVASVPNKEIIKQIKSNVEGVEDIRPYTPTIRVNPQNLQNLHQTPANATEQDLKKAIAQARIQAAKSQPNDHQRKNTVPGILIADFFTEEDRNQGAQELENQGIRITNRPGKKTLVVDVSKDANALNSFMTITRLTGLQSVEEKTIPRLFNEQARYVIGKNVIPSNPHPQPTDLSLTGKGEIIAIADTGLDTGDRETIHPDFQGRVNLLTSYPITTLPEDFISNFGHQDPPIDQYSGHGTHVAGSALGNGQVAQELGLPHIPAGMATEANLIFQAIEQVPQWTLDGTLFYIQNYGDTPPKSGLYGIPENLSDLFEEAYHNGARIHSNSWGGGEFGEYGRQSEQLDEFVWEHKDFLVLVAAGNDGQQRSSAIGIDQKSVTPPGTAKNCLTVGASENQREGEFTDTYGQWWPDKFPHDPIKSDNMANSLDDIAAFSSRGPCEDGRRKPDVIAPGTFILSTRSSQIANNNFAWGAFTPAKRHYMYMGGTSMATPLVAGCAALVRQYLREQENIIDPSAALVKGILIHSAQLINYRYKHPSSEEWPDNEQGWGRINLSQVLNPPAPTKVKFIDEFEGLQTDESRQYQLQVRDLSVPLKVTLVYSDYPGNELVNNLNLKLSSPTAKDYLGNDFEETGKPDIVNNVEGIVVESPEIGEWTVTVIGSDVNEDTQDYALVISGGLGID</sequence>
<dbReference type="SUPFAM" id="SSF52743">
    <property type="entry name" value="Subtilisin-like"/>
    <property type="match status" value="1"/>
</dbReference>
<evidence type="ECO:0000256" key="1">
    <source>
        <dbReference type="ARBA" id="ARBA00022670"/>
    </source>
</evidence>
<dbReference type="PROSITE" id="PS51892">
    <property type="entry name" value="SUBTILASE"/>
    <property type="match status" value="1"/>
</dbReference>
<dbReference type="PANTHER" id="PTHR43399:SF5">
    <property type="entry name" value="PEPTIDASE S8 FAMILY WITH PROTEASE-ASSOCIATED DOMAIN"/>
    <property type="match status" value="1"/>
</dbReference>
<dbReference type="GO" id="GO:0006508">
    <property type="term" value="P:proteolysis"/>
    <property type="evidence" value="ECO:0007669"/>
    <property type="project" value="UniProtKB-KW"/>
</dbReference>
<feature type="active site" description="Charge relay system" evidence="4">
    <location>
        <position position="775"/>
    </location>
</feature>
<evidence type="ECO:0000256" key="2">
    <source>
        <dbReference type="ARBA" id="ARBA00022801"/>
    </source>
</evidence>
<keyword evidence="1 4" id="KW-0645">Protease</keyword>
<dbReference type="InterPro" id="IPR034058">
    <property type="entry name" value="TagA/B/C/D_pept_dom"/>
</dbReference>
<dbReference type="InterPro" id="IPR008979">
    <property type="entry name" value="Galactose-bd-like_sf"/>
</dbReference>
<keyword evidence="2 4" id="KW-0378">Hydrolase</keyword>
<dbReference type="InterPro" id="IPR051048">
    <property type="entry name" value="Peptidase_S8/S53_subtilisin"/>
</dbReference>
<dbReference type="Pfam" id="PF00082">
    <property type="entry name" value="Peptidase_S8"/>
    <property type="match status" value="1"/>
</dbReference>
<proteinExistence type="inferred from homology"/>
<name>A0A401ILH9_APHSA</name>
<evidence type="ECO:0000313" key="7">
    <source>
        <dbReference type="Proteomes" id="UP000287247"/>
    </source>
</evidence>
<dbReference type="RefSeq" id="WP_124974440.1">
    <property type="nucleotide sequence ID" value="NZ_BDQK01000015.1"/>
</dbReference>
<evidence type="ECO:0000259" key="5">
    <source>
        <dbReference type="Pfam" id="PF00082"/>
    </source>
</evidence>
<dbReference type="GO" id="GO:0004252">
    <property type="term" value="F:serine-type endopeptidase activity"/>
    <property type="evidence" value="ECO:0007669"/>
    <property type="project" value="UniProtKB-UniRule"/>
</dbReference>
<keyword evidence="7" id="KW-1185">Reference proteome</keyword>
<dbReference type="EMBL" id="BDQK01000015">
    <property type="protein sequence ID" value="GBF82113.1"/>
    <property type="molecule type" value="Genomic_DNA"/>
</dbReference>
<comment type="similarity">
    <text evidence="4">Belongs to the peptidase S8 family.</text>
</comment>
<accession>A0A401ILH9</accession>
<gene>
    <name evidence="6" type="ORF">AsFPU1_3540</name>
</gene>
<protein>
    <recommendedName>
        <fullName evidence="5">Peptidase S8/S53 domain-containing protein</fullName>
    </recommendedName>
</protein>
<dbReference type="PANTHER" id="PTHR43399">
    <property type="entry name" value="SUBTILISIN-RELATED"/>
    <property type="match status" value="1"/>
</dbReference>
<dbReference type="Gene3D" id="2.60.120.380">
    <property type="match status" value="1"/>
</dbReference>
<dbReference type="InterPro" id="IPR022398">
    <property type="entry name" value="Peptidase_S8_His-AS"/>
</dbReference>
<keyword evidence="3 4" id="KW-0720">Serine protease</keyword>
<dbReference type="Gene3D" id="3.40.50.200">
    <property type="entry name" value="Peptidase S8/S53 domain"/>
    <property type="match status" value="1"/>
</dbReference>
<dbReference type="InterPro" id="IPR015500">
    <property type="entry name" value="Peptidase_S8_subtilisin-rel"/>
</dbReference>
<dbReference type="InterPro" id="IPR036852">
    <property type="entry name" value="Peptidase_S8/S53_dom_sf"/>
</dbReference>
<evidence type="ECO:0000256" key="3">
    <source>
        <dbReference type="ARBA" id="ARBA00022825"/>
    </source>
</evidence>
<evidence type="ECO:0000313" key="6">
    <source>
        <dbReference type="EMBL" id="GBF82113.1"/>
    </source>
</evidence>
<dbReference type="PROSITE" id="PS00138">
    <property type="entry name" value="SUBTILASE_SER"/>
    <property type="match status" value="1"/>
</dbReference>
<dbReference type="InterPro" id="IPR023828">
    <property type="entry name" value="Peptidase_S8_Ser-AS"/>
</dbReference>
<dbReference type="CDD" id="cd04842">
    <property type="entry name" value="Peptidases_S8_Kp43_protease"/>
    <property type="match status" value="1"/>
</dbReference>
<comment type="caution">
    <text evidence="6">The sequence shown here is derived from an EMBL/GenBank/DDBJ whole genome shotgun (WGS) entry which is preliminary data.</text>
</comment>
<dbReference type="SUPFAM" id="SSF49785">
    <property type="entry name" value="Galactose-binding domain-like"/>
    <property type="match status" value="1"/>
</dbReference>
<evidence type="ECO:0000256" key="4">
    <source>
        <dbReference type="PROSITE-ProRule" id="PRU01240"/>
    </source>
</evidence>
<dbReference type="Proteomes" id="UP000287247">
    <property type="component" value="Unassembled WGS sequence"/>
</dbReference>
<feature type="active site" description="Charge relay system" evidence="4">
    <location>
        <position position="475"/>
    </location>
</feature>
<reference evidence="7" key="1">
    <citation type="submission" date="2017-05" db="EMBL/GenBank/DDBJ databases">
        <title>Physiological properties and genetic analysis related to exopolysaccharide production of fresh-water unicellular cyanobacterium Aphanothece sacrum, Suizenji Nori, that has been cultured as a food source in Japan.</title>
        <authorList>
            <person name="Kanesaki Y."/>
            <person name="Yoshikawa S."/>
            <person name="Ohki K."/>
        </authorList>
    </citation>
    <scope>NUCLEOTIDE SEQUENCE [LARGE SCALE GENOMIC DNA]</scope>
    <source>
        <strain evidence="7">FPU1</strain>
    </source>
</reference>
<organism evidence="6 7">
    <name type="scientific">Aphanothece sacrum FPU1</name>
    <dbReference type="NCBI Taxonomy" id="1920663"/>
    <lineage>
        <taxon>Bacteria</taxon>
        <taxon>Bacillati</taxon>
        <taxon>Cyanobacteriota</taxon>
        <taxon>Cyanophyceae</taxon>
        <taxon>Oscillatoriophycideae</taxon>
        <taxon>Chroococcales</taxon>
        <taxon>Aphanothecaceae</taxon>
        <taxon>Aphanothece</taxon>
    </lineage>
</organism>